<keyword evidence="6" id="KW-1185">Reference proteome</keyword>
<keyword evidence="1" id="KW-0479">Metal-binding</keyword>
<reference evidence="5" key="1">
    <citation type="journal article" date="2012" name="J. Microbiol. Biotechnol.">
        <title>Ramlibacter ginsenosidimutans sp. nov., with ginsenoside-converting activity.</title>
        <authorList>
            <person name="Wang L."/>
            <person name="An D.S."/>
            <person name="Kim S.G."/>
            <person name="Jin F.X."/>
            <person name="Kim S.C."/>
            <person name="Lee S.T."/>
            <person name="Im W.T."/>
        </authorList>
    </citation>
    <scope>NUCLEOTIDE SEQUENCE</scope>
    <source>
        <strain evidence="5">KACC 17527</strain>
    </source>
</reference>
<feature type="domain" description="PilY1 beta-propeller" evidence="4">
    <location>
        <begin position="594"/>
        <end position="854"/>
    </location>
</feature>
<feature type="signal peptide" evidence="3">
    <location>
        <begin position="1"/>
        <end position="25"/>
    </location>
</feature>
<dbReference type="GO" id="GO:0046872">
    <property type="term" value="F:metal ion binding"/>
    <property type="evidence" value="ECO:0007669"/>
    <property type="project" value="UniProtKB-KW"/>
</dbReference>
<dbReference type="EMBL" id="JAEPWM010000005">
    <property type="protein sequence ID" value="MBK6007376.1"/>
    <property type="molecule type" value="Genomic_DNA"/>
</dbReference>
<evidence type="ECO:0000256" key="1">
    <source>
        <dbReference type="ARBA" id="ARBA00022723"/>
    </source>
</evidence>
<protein>
    <submittedName>
        <fullName evidence="5">Pilus assembly protein PilY</fullName>
    </submittedName>
</protein>
<sequence length="1090" mass="114013">MTIKRLLQVLATIALPACVHLAAFAEDTDLFASPNTAAAANILVVFDNGASFDANSSQSCSIDSLGTVKVDGTGTSNTALSGSAGGVEQCALYAALAALPANDTPLFNVGFMMFNATGLQKFDPTNTTGNPFSACPSSGVGGCNIVPVVGYTPTVKTNLLNWVKNWKSSGNSGYNIKSNSLASGAIMQEAWALYQGKQGISGTTYAAPSTGCGKNYVIYVGDAYRNNTSPNDQTGSKGPRQYLYSGSDTATGMYANPKPTTAQLTSFTDTVSAKYGLGTSQIVCTSGNSSSYTFPGDNENSGSWGLNWSEYMWGQAGIKTTSIGLLGASCLPSYSAWLQRLAEVGGGDFYATSDYATLVNAFKASFGNIISVNSVFASVSLPVSVNTQGSYLNQIFVGMFRPDSGFLPRWLGNLKQYQLGFTSNGNLQTNDADGNAAINNNTGFITSCARSFWTPNTTTNQQYWALSPSGGCLTVTNSAASDYPDGNIVEKGAQAYGLRQVTPSARVVKTCGSTLASCTGWSDYKSSSPPSASLFGTGLTSTDAATLVDWSRGLNTQNELLKGATVMRPSVHGDVMHSRPVALNYGTDTAPQVVVYYGANDGMLHAVNGNQTGSLTSNGTTYAAGAELWTFMPPEFYGQIKRLYDNTTPVYYKGAADTSALPKPYGMDGPVTAFRGTINGSAKTYLYATMRRGGRAVYAFDVTTPGNPSFLWKIGCSSVDLTSTDCGSTSGTSNYINIGQTWSSPKVIQASGYSNPLLIMGGGYDTCEDNDTGTGGANNSCTGSPKGSRVYVIDGTDGHIVAQFPTVAPFTGGAPRSVIGDATVVNANGVAKYAYIADMGGVVYRLDFTATTVAGWTMTPIAKVGCDSLTACTANRKFMFQPSVVSTDGTTFDILLGTGDREKPTRQYGASNGVQNYFFMLQDQPGSTTFLQDQCGSGNNFLCLNSLQAITAGTTPSASALAAKKGWYLALASTEQVVTSAITQFGITTFSTHQPAVATNSCGNNLGKSLVYNLSYANAGAVNGSSNIYAEIAGDGLPPSPVAGSVLINGNPVSFCIGCSADSPLQGRKAQQNGSVSRAKNRLYWYVEKK</sequence>
<feature type="chain" id="PRO_5037554128" evidence="3">
    <location>
        <begin position="26"/>
        <end position="1090"/>
    </location>
</feature>
<evidence type="ECO:0000259" key="4">
    <source>
        <dbReference type="Pfam" id="PF05567"/>
    </source>
</evidence>
<evidence type="ECO:0000256" key="2">
    <source>
        <dbReference type="ARBA" id="ARBA00022837"/>
    </source>
</evidence>
<evidence type="ECO:0000313" key="5">
    <source>
        <dbReference type="EMBL" id="MBK6007376.1"/>
    </source>
</evidence>
<reference evidence="5" key="2">
    <citation type="submission" date="2021-01" db="EMBL/GenBank/DDBJ databases">
        <authorList>
            <person name="Kang M."/>
        </authorList>
    </citation>
    <scope>NUCLEOTIDE SEQUENCE</scope>
    <source>
        <strain evidence="5">KACC 17527</strain>
    </source>
</reference>
<dbReference type="Proteomes" id="UP000630528">
    <property type="component" value="Unassembled WGS sequence"/>
</dbReference>
<comment type="caution">
    <text evidence="5">The sequence shown here is derived from an EMBL/GenBank/DDBJ whole genome shotgun (WGS) entry which is preliminary data.</text>
</comment>
<keyword evidence="3" id="KW-0732">Signal</keyword>
<name>A0A934TTP0_9BURK</name>
<dbReference type="Pfam" id="PF05567">
    <property type="entry name" value="T4P_PilY1"/>
    <property type="match status" value="1"/>
</dbReference>
<evidence type="ECO:0000256" key="3">
    <source>
        <dbReference type="SAM" id="SignalP"/>
    </source>
</evidence>
<keyword evidence="2" id="KW-0106">Calcium</keyword>
<dbReference type="AlphaFoldDB" id="A0A934TTP0"/>
<proteinExistence type="predicted"/>
<accession>A0A934TTP0</accession>
<organism evidence="5 6">
    <name type="scientific">Ramlibacter ginsenosidimutans</name>
    <dbReference type="NCBI Taxonomy" id="502333"/>
    <lineage>
        <taxon>Bacteria</taxon>
        <taxon>Pseudomonadati</taxon>
        <taxon>Pseudomonadota</taxon>
        <taxon>Betaproteobacteria</taxon>
        <taxon>Burkholderiales</taxon>
        <taxon>Comamonadaceae</taxon>
        <taxon>Ramlibacter</taxon>
    </lineage>
</organism>
<gene>
    <name evidence="5" type="ORF">JJB11_14840</name>
</gene>
<evidence type="ECO:0000313" key="6">
    <source>
        <dbReference type="Proteomes" id="UP000630528"/>
    </source>
</evidence>
<dbReference type="InterPro" id="IPR008707">
    <property type="entry name" value="B-propeller_PilY1"/>
</dbReference>
<dbReference type="RefSeq" id="WP_201172596.1">
    <property type="nucleotide sequence ID" value="NZ_JAEPWM010000005.1"/>
</dbReference>